<dbReference type="PROSITE" id="PS51462">
    <property type="entry name" value="NUDIX"/>
    <property type="match status" value="1"/>
</dbReference>
<sequence>MTREDDLRALLTSWSTPDAAQEALRAEYLAHLDAHAGASPDVLAKGGPPAHFTASCLVVDEARERVLLTLHRKVGRWLQFGGHIEPGDASVADAALREAVEESGLPAGALTLLPGLAQLDRHALGSGFRRCTEHLDLRWVAVAAAGADPVVSHESLDVAWWPVDALPPDTDASVLALAADATEVAFP</sequence>
<evidence type="ECO:0000256" key="1">
    <source>
        <dbReference type="ARBA" id="ARBA00005582"/>
    </source>
</evidence>
<dbReference type="InterPro" id="IPR000086">
    <property type="entry name" value="NUDIX_hydrolase_dom"/>
</dbReference>
<gene>
    <name evidence="3" type="ORF">N5P18_02145</name>
</gene>
<dbReference type="CDD" id="cd03674">
    <property type="entry name" value="NUDIX_Hydrolase"/>
    <property type="match status" value="1"/>
</dbReference>
<protein>
    <submittedName>
        <fullName evidence="3">NUDIX hydrolase</fullName>
    </submittedName>
</protein>
<accession>A0ABZ2FH90</accession>
<keyword evidence="3" id="KW-0378">Hydrolase</keyword>
<dbReference type="SUPFAM" id="SSF55811">
    <property type="entry name" value="Nudix"/>
    <property type="match status" value="1"/>
</dbReference>
<dbReference type="GO" id="GO:0016787">
    <property type="term" value="F:hydrolase activity"/>
    <property type="evidence" value="ECO:0007669"/>
    <property type="project" value="UniProtKB-KW"/>
</dbReference>
<dbReference type="Gene3D" id="3.90.79.10">
    <property type="entry name" value="Nucleoside Triphosphate Pyrophosphohydrolase"/>
    <property type="match status" value="1"/>
</dbReference>
<feature type="domain" description="Nudix hydrolase" evidence="2">
    <location>
        <begin position="49"/>
        <end position="183"/>
    </location>
</feature>
<dbReference type="PANTHER" id="PTHR43736:SF1">
    <property type="entry name" value="DIHYDRONEOPTERIN TRIPHOSPHATE DIPHOSPHATASE"/>
    <property type="match status" value="1"/>
</dbReference>
<evidence type="ECO:0000259" key="2">
    <source>
        <dbReference type="PROSITE" id="PS51462"/>
    </source>
</evidence>
<dbReference type="PANTHER" id="PTHR43736">
    <property type="entry name" value="ADP-RIBOSE PYROPHOSPHATASE"/>
    <property type="match status" value="1"/>
</dbReference>
<evidence type="ECO:0000313" key="4">
    <source>
        <dbReference type="Proteomes" id="UP001381003"/>
    </source>
</evidence>
<dbReference type="Pfam" id="PF00293">
    <property type="entry name" value="NUDIX"/>
    <property type="match status" value="1"/>
</dbReference>
<dbReference type="RefSeq" id="WP_338538546.1">
    <property type="nucleotide sequence ID" value="NZ_CP104874.1"/>
</dbReference>
<dbReference type="EMBL" id="CP104874">
    <property type="protein sequence ID" value="WWF05695.1"/>
    <property type="molecule type" value="Genomic_DNA"/>
</dbReference>
<organism evidence="3 4">
    <name type="scientific">Janibacter terrae</name>
    <dbReference type="NCBI Taxonomy" id="103817"/>
    <lineage>
        <taxon>Bacteria</taxon>
        <taxon>Bacillati</taxon>
        <taxon>Actinomycetota</taxon>
        <taxon>Actinomycetes</taxon>
        <taxon>Micrococcales</taxon>
        <taxon>Intrasporangiaceae</taxon>
        <taxon>Janibacter</taxon>
    </lineage>
</organism>
<evidence type="ECO:0000313" key="3">
    <source>
        <dbReference type="EMBL" id="WWF05695.1"/>
    </source>
</evidence>
<dbReference type="InterPro" id="IPR015797">
    <property type="entry name" value="NUDIX_hydrolase-like_dom_sf"/>
</dbReference>
<keyword evidence="4" id="KW-1185">Reference proteome</keyword>
<comment type="similarity">
    <text evidence="1">Belongs to the Nudix hydrolase family.</text>
</comment>
<dbReference type="Proteomes" id="UP001381003">
    <property type="component" value="Chromosome"/>
</dbReference>
<reference evidence="3 4" key="1">
    <citation type="submission" date="2022-09" db="EMBL/GenBank/DDBJ databases">
        <title>Complete genome sequence of Janibacter terrae strain COS04-44, PCL-degrading bacteria isolated from oil spilled coast.</title>
        <authorList>
            <person name="Park H."/>
            <person name="Kim J.Y."/>
            <person name="An S.H."/>
            <person name="Lee C.M."/>
            <person name="Weon H.-Y."/>
        </authorList>
    </citation>
    <scope>NUCLEOTIDE SEQUENCE [LARGE SCALE GENOMIC DNA]</scope>
    <source>
        <strain evidence="3 4">COS04-44</strain>
    </source>
</reference>
<name>A0ABZ2FH90_9MICO</name>
<proteinExistence type="inferred from homology"/>